<dbReference type="Pfam" id="PF00852">
    <property type="entry name" value="Glyco_transf_10"/>
    <property type="match status" value="1"/>
</dbReference>
<keyword evidence="7" id="KW-0735">Signal-anchor</keyword>
<keyword evidence="5 12" id="KW-0808">Transferase</keyword>
<dbReference type="PANTHER" id="PTHR48438:SF1">
    <property type="entry name" value="ALPHA-(1,3)-FUCOSYLTRANSFERASE C-RELATED"/>
    <property type="match status" value="1"/>
</dbReference>
<keyword evidence="9 12" id="KW-0333">Golgi apparatus</keyword>
<evidence type="ECO:0000313" key="16">
    <source>
        <dbReference type="Proteomes" id="UP000887566"/>
    </source>
</evidence>
<keyword evidence="4 12" id="KW-0328">Glycosyltransferase</keyword>
<organism evidence="16 17">
    <name type="scientific">Plectus sambesii</name>
    <dbReference type="NCBI Taxonomy" id="2011161"/>
    <lineage>
        <taxon>Eukaryota</taxon>
        <taxon>Metazoa</taxon>
        <taxon>Ecdysozoa</taxon>
        <taxon>Nematoda</taxon>
        <taxon>Chromadorea</taxon>
        <taxon>Plectida</taxon>
        <taxon>Plectina</taxon>
        <taxon>Plectoidea</taxon>
        <taxon>Plectidae</taxon>
        <taxon>Plectus</taxon>
    </lineage>
</organism>
<evidence type="ECO:0000256" key="4">
    <source>
        <dbReference type="ARBA" id="ARBA00022676"/>
    </source>
</evidence>
<dbReference type="FunFam" id="3.40.50.11660:FF:000006">
    <property type="entry name" value="Alpha-(1,3)-fucosyltransferase C"/>
    <property type="match status" value="1"/>
</dbReference>
<dbReference type="PANTHER" id="PTHR48438">
    <property type="entry name" value="ALPHA-(1,3)-FUCOSYLTRANSFERASE C-RELATED"/>
    <property type="match status" value="1"/>
</dbReference>
<dbReference type="WBParaSite" id="PSAMB.scaffold173size69370.g2857.t1">
    <property type="protein sequence ID" value="PSAMB.scaffold173size69370.g2857.t1"/>
    <property type="gene ID" value="PSAMB.scaffold173size69370.g2857"/>
</dbReference>
<dbReference type="SUPFAM" id="SSF53756">
    <property type="entry name" value="UDP-Glycosyltransferase/glycogen phosphorylase"/>
    <property type="match status" value="1"/>
</dbReference>
<proteinExistence type="inferred from homology"/>
<protein>
    <recommendedName>
        <fullName evidence="12">Fucosyltransferase</fullName>
        <ecNumber evidence="12">2.4.1.-</ecNumber>
    </recommendedName>
</protein>
<feature type="domain" description="Fucosyltransferase C-terminal" evidence="14">
    <location>
        <begin position="201"/>
        <end position="371"/>
    </location>
</feature>
<evidence type="ECO:0000256" key="8">
    <source>
        <dbReference type="ARBA" id="ARBA00022989"/>
    </source>
</evidence>
<comment type="similarity">
    <text evidence="3 12">Belongs to the glycosyltransferase 10 family.</text>
</comment>
<dbReference type="InterPro" id="IPR055270">
    <property type="entry name" value="Glyco_tran_10_C"/>
</dbReference>
<feature type="region of interest" description="Disordered" evidence="13">
    <location>
        <begin position="14"/>
        <end position="33"/>
    </location>
</feature>
<dbReference type="InterPro" id="IPR031481">
    <property type="entry name" value="Glyco_tran_10_N"/>
</dbReference>
<evidence type="ECO:0000256" key="9">
    <source>
        <dbReference type="ARBA" id="ARBA00023034"/>
    </source>
</evidence>
<dbReference type="InterPro" id="IPR038577">
    <property type="entry name" value="GT10-like_C_sf"/>
</dbReference>
<dbReference type="InterPro" id="IPR001503">
    <property type="entry name" value="Glyco_trans_10"/>
</dbReference>
<evidence type="ECO:0000256" key="11">
    <source>
        <dbReference type="ARBA" id="ARBA00023180"/>
    </source>
</evidence>
<evidence type="ECO:0000259" key="15">
    <source>
        <dbReference type="Pfam" id="PF17039"/>
    </source>
</evidence>
<evidence type="ECO:0000256" key="7">
    <source>
        <dbReference type="ARBA" id="ARBA00022968"/>
    </source>
</evidence>
<dbReference type="EC" id="2.4.1.-" evidence="12"/>
<dbReference type="GO" id="GO:0008417">
    <property type="term" value="F:fucosyltransferase activity"/>
    <property type="evidence" value="ECO:0007669"/>
    <property type="project" value="InterPro"/>
</dbReference>
<evidence type="ECO:0000256" key="5">
    <source>
        <dbReference type="ARBA" id="ARBA00022679"/>
    </source>
</evidence>
<reference evidence="17" key="1">
    <citation type="submission" date="2022-11" db="UniProtKB">
        <authorList>
            <consortium name="WormBaseParasite"/>
        </authorList>
    </citation>
    <scope>IDENTIFICATION</scope>
</reference>
<comment type="subcellular location">
    <subcellularLocation>
        <location evidence="1 12">Golgi apparatus</location>
        <location evidence="1 12">Golgi stack membrane</location>
        <topology evidence="1 12">Single-pass type II membrane protein</topology>
    </subcellularLocation>
</comment>
<dbReference type="Pfam" id="PF17039">
    <property type="entry name" value="Glyco_tran_10_N"/>
    <property type="match status" value="1"/>
</dbReference>
<keyword evidence="11" id="KW-0325">Glycoprotein</keyword>
<evidence type="ECO:0000256" key="10">
    <source>
        <dbReference type="ARBA" id="ARBA00023136"/>
    </source>
</evidence>
<feature type="domain" description="Fucosyltransferase N-terminal" evidence="15">
    <location>
        <begin position="67"/>
        <end position="172"/>
    </location>
</feature>
<evidence type="ECO:0000256" key="3">
    <source>
        <dbReference type="ARBA" id="ARBA00008919"/>
    </source>
</evidence>
<dbReference type="Gene3D" id="3.40.50.11660">
    <property type="entry name" value="Glycosyl transferase family 10, C-terminal domain"/>
    <property type="match status" value="1"/>
</dbReference>
<name>A0A914VDD1_9BILA</name>
<evidence type="ECO:0000256" key="13">
    <source>
        <dbReference type="SAM" id="MobiDB-lite"/>
    </source>
</evidence>
<sequence>MWTLHILTSSMLGRSRTGTSNISTGAAPPSSSARTAGIVQRLKSAVDLLLRDTAPPISPSRRGAGESPLIVDWTTFFGLKFSDLTKEPMALCRVQCTYSSDRSLVDRADAVLFHVRDINLNSLPSVRYSFQRYIYFLMESPYHSGIAVSRLSKNFFNWTMTYRLDSDILVDYDRLIPKNAADYPYTKNEYSWDNVTSVVMGKTKMVAQFVSNCHTPSKRENYVERLAKSISVDVYGSCSTKACGRGKAECNIMLTNDYLFYLAFENSVCLDYVTEKFWRMKTLIVPIVLRASDYAEIAPNGSYIAADQFASPKDLAAYLERLANNRTEYLSYFEWTKDFWYSSYTQHYCDLCARLHDDSLPPKSYDNMEEWWMGKGNCQNDFAQKLLTS</sequence>
<comment type="pathway">
    <text evidence="2">Protein modification; protein glycosylation.</text>
</comment>
<accession>A0A914VDD1</accession>
<keyword evidence="16" id="KW-1185">Reference proteome</keyword>
<keyword evidence="10" id="KW-0472">Membrane</keyword>
<evidence type="ECO:0000256" key="1">
    <source>
        <dbReference type="ARBA" id="ARBA00004447"/>
    </source>
</evidence>
<evidence type="ECO:0000256" key="2">
    <source>
        <dbReference type="ARBA" id="ARBA00004922"/>
    </source>
</evidence>
<evidence type="ECO:0000259" key="14">
    <source>
        <dbReference type="Pfam" id="PF00852"/>
    </source>
</evidence>
<dbReference type="GO" id="GO:0032580">
    <property type="term" value="C:Golgi cisterna membrane"/>
    <property type="evidence" value="ECO:0007669"/>
    <property type="project" value="UniProtKB-SubCell"/>
</dbReference>
<dbReference type="AlphaFoldDB" id="A0A914VDD1"/>
<evidence type="ECO:0000256" key="6">
    <source>
        <dbReference type="ARBA" id="ARBA00022692"/>
    </source>
</evidence>
<evidence type="ECO:0000256" key="12">
    <source>
        <dbReference type="RuleBase" id="RU003832"/>
    </source>
</evidence>
<dbReference type="Proteomes" id="UP000887566">
    <property type="component" value="Unplaced"/>
</dbReference>
<evidence type="ECO:0000313" key="17">
    <source>
        <dbReference type="WBParaSite" id="PSAMB.scaffold173size69370.g2857.t1"/>
    </source>
</evidence>
<keyword evidence="8" id="KW-1133">Transmembrane helix</keyword>
<keyword evidence="6 12" id="KW-0812">Transmembrane</keyword>